<evidence type="ECO:0000313" key="1">
    <source>
        <dbReference type="EMBL" id="MBB3062439.1"/>
    </source>
</evidence>
<evidence type="ECO:0000313" key="3">
    <source>
        <dbReference type="Proteomes" id="UP000535937"/>
    </source>
</evidence>
<comment type="caution">
    <text evidence="2">The sequence shown here is derived from an EMBL/GenBank/DDBJ whole genome shotgun (WGS) entry which is preliminary data.</text>
</comment>
<dbReference type="RefSeq" id="WP_183461752.1">
    <property type="nucleotide sequence ID" value="NZ_JACHWZ010000016.1"/>
</dbReference>
<name>A0A7W4WDW4_9GAMM</name>
<dbReference type="AlphaFoldDB" id="A0A7W4WDW4"/>
<proteinExistence type="predicted"/>
<dbReference type="EMBL" id="JACHWZ010000016">
    <property type="protein sequence ID" value="MBB3062439.1"/>
    <property type="molecule type" value="Genomic_DNA"/>
</dbReference>
<keyword evidence="3" id="KW-1185">Reference proteome</keyword>
<gene>
    <name evidence="1" type="ORF">FHS09_003288</name>
    <name evidence="2" type="ORF">FHS09_003294</name>
</gene>
<protein>
    <submittedName>
        <fullName evidence="2">Uncharacterized protein</fullName>
    </submittedName>
</protein>
<evidence type="ECO:0000313" key="2">
    <source>
        <dbReference type="EMBL" id="MBB3062445.1"/>
    </source>
</evidence>
<dbReference type="Proteomes" id="UP000535937">
    <property type="component" value="Unassembled WGS sequence"/>
</dbReference>
<organism evidence="2 3">
    <name type="scientific">Microbulbifer rhizosphaerae</name>
    <dbReference type="NCBI Taxonomy" id="1562603"/>
    <lineage>
        <taxon>Bacteria</taxon>
        <taxon>Pseudomonadati</taxon>
        <taxon>Pseudomonadota</taxon>
        <taxon>Gammaproteobacteria</taxon>
        <taxon>Cellvibrionales</taxon>
        <taxon>Microbulbiferaceae</taxon>
        <taxon>Microbulbifer</taxon>
    </lineage>
</organism>
<dbReference type="EMBL" id="JACHWZ010000016">
    <property type="protein sequence ID" value="MBB3062445.1"/>
    <property type="molecule type" value="Genomic_DNA"/>
</dbReference>
<accession>A0A7W4WDW4</accession>
<sequence>MTDIFYALDVSGGVDPDDPIGNVYIVGDNGKSITIESTYVDAWLMEMSDFIISGGRQNRIEVLEEPEAIDVIYKDEKFDFFYKGEKVVVSSKVFVQKVCEIVEKLIFDLSRFSDGKEGKNVSLLKGKLLELQGKRK</sequence>
<reference evidence="2 3" key="1">
    <citation type="submission" date="2020-08" db="EMBL/GenBank/DDBJ databases">
        <title>Genomic Encyclopedia of Type Strains, Phase III (KMG-III): the genomes of soil and plant-associated and newly described type strains.</title>
        <authorList>
            <person name="Whitman W."/>
        </authorList>
    </citation>
    <scope>NUCLEOTIDE SEQUENCE [LARGE SCALE GENOMIC DNA]</scope>
    <source>
        <strain evidence="2 3">CECT 8799</strain>
    </source>
</reference>